<accession>A0ABU3PUQ4</accession>
<name>A0ABU3PUQ4_9ACTN</name>
<dbReference type="InterPro" id="IPR046112">
    <property type="entry name" value="DUF6049"/>
</dbReference>
<feature type="region of interest" description="Disordered" evidence="1">
    <location>
        <begin position="283"/>
        <end position="321"/>
    </location>
</feature>
<keyword evidence="2" id="KW-1133">Transmembrane helix</keyword>
<dbReference type="Pfam" id="PF19516">
    <property type="entry name" value="DUF6049"/>
    <property type="match status" value="1"/>
</dbReference>
<feature type="compositionally biased region" description="Acidic residues" evidence="1">
    <location>
        <begin position="309"/>
        <end position="321"/>
    </location>
</feature>
<comment type="caution">
    <text evidence="4">The sequence shown here is derived from an EMBL/GenBank/DDBJ whole genome shotgun (WGS) entry which is preliminary data.</text>
</comment>
<evidence type="ECO:0000313" key="4">
    <source>
        <dbReference type="EMBL" id="MDT9592957.1"/>
    </source>
</evidence>
<dbReference type="EMBL" id="JAVYII010000003">
    <property type="protein sequence ID" value="MDT9592957.1"/>
    <property type="molecule type" value="Genomic_DNA"/>
</dbReference>
<protein>
    <submittedName>
        <fullName evidence="4">DUF6049 family protein</fullName>
    </submittedName>
</protein>
<evidence type="ECO:0000256" key="1">
    <source>
        <dbReference type="SAM" id="MobiDB-lite"/>
    </source>
</evidence>
<keyword evidence="2" id="KW-0472">Membrane</keyword>
<feature type="signal peptide" evidence="3">
    <location>
        <begin position="1"/>
        <end position="36"/>
    </location>
</feature>
<organism evidence="4 5">
    <name type="scientific">Nocardioides imazamoxiresistens</name>
    <dbReference type="NCBI Taxonomy" id="3231893"/>
    <lineage>
        <taxon>Bacteria</taxon>
        <taxon>Bacillati</taxon>
        <taxon>Actinomycetota</taxon>
        <taxon>Actinomycetes</taxon>
        <taxon>Propionibacteriales</taxon>
        <taxon>Nocardioidaceae</taxon>
        <taxon>Nocardioides</taxon>
    </lineage>
</organism>
<evidence type="ECO:0000256" key="3">
    <source>
        <dbReference type="SAM" id="SignalP"/>
    </source>
</evidence>
<proteinExistence type="predicted"/>
<reference evidence="4 5" key="1">
    <citation type="submission" date="2023-08" db="EMBL/GenBank/DDBJ databases">
        <title>Nocardioides seae sp. nov., a bacterium isolated from a soil.</title>
        <authorList>
            <person name="Wang X."/>
        </authorList>
    </citation>
    <scope>NUCLEOTIDE SEQUENCE [LARGE SCALE GENOMIC DNA]</scope>
    <source>
        <strain evidence="4 5">YZH12</strain>
    </source>
</reference>
<feature type="transmembrane region" description="Helical" evidence="2">
    <location>
        <begin position="701"/>
        <end position="721"/>
    </location>
</feature>
<dbReference type="RefSeq" id="WP_315732387.1">
    <property type="nucleotide sequence ID" value="NZ_JAVYII010000003.1"/>
</dbReference>
<feature type="compositionally biased region" description="Acidic residues" evidence="1">
    <location>
        <begin position="287"/>
        <end position="301"/>
    </location>
</feature>
<dbReference type="Proteomes" id="UP001268542">
    <property type="component" value="Unassembled WGS sequence"/>
</dbReference>
<feature type="chain" id="PRO_5045921150" evidence="3">
    <location>
        <begin position="37"/>
        <end position="741"/>
    </location>
</feature>
<gene>
    <name evidence="4" type="ORF">RDV89_07745</name>
</gene>
<keyword evidence="5" id="KW-1185">Reference proteome</keyword>
<evidence type="ECO:0000256" key="2">
    <source>
        <dbReference type="SAM" id="Phobius"/>
    </source>
</evidence>
<keyword evidence="2" id="KW-0812">Transmembrane</keyword>
<evidence type="ECO:0000313" key="5">
    <source>
        <dbReference type="Proteomes" id="UP001268542"/>
    </source>
</evidence>
<keyword evidence="3" id="KW-0732">Signal</keyword>
<sequence length="741" mass="75897">MLEPATGGCLARRSARAALLPLVVLLAFLLGLPAVAATASAATTGVRTPVGANAAQEPATDPLVVTIDRVTPDTLVLSPDAVVSVSGTVTNATDETWTDVRVYPLTSSSPMTSGQELDDAVAEDADTFIGERLTDEGLFDDAITRLPSGETRRFSLSVPADALEISGAPGVYWLGVHALGATEEGRTGNAAGKARTFLPVVAEGATTQPVPTTVVVPLREPVAYTSDGSVDDTEKWEALLGEGGRLRELADLALGGSASSVTWLLDPALLDVARRLAAGNPARDLGAVEEPEETDEPEAADEPTTAAGEDTDLPSPPEDDPLATAAAEWLADVLAALGEADVLALPYGDVDVAGAAQRGPTSYAWARTLTAQALERYALPATPAVAPPADGVTAEALDMVEDGTTLLLPDDRLPDGALPVGEVLGDLGELRVVATDSATATGGPAPGPRTSGLQVRQRIVAETVVDDLVATSSEARVVVLPASWDPDGGGLPVDGASGSVLDAEPLSSLRATPAEVTTEDVVVADPPETTVPGATFRAVGDLLASGQVLDRVLPDTDRVSSGIAREALPQLGYAHRDDDGRSADVADAAADVVRGLLARITVEAPASVTLASESGRFSVRVVNGLEQPVEIELQGESRDGAIIAPSEPLTLPPGGSTTVLLEAELRTLGVFDVDVLVTDTTGVPLGATAALPIRSAAVSDVIWIVIGVAFVVLVAASSLWIRRRRAGADDGPEPETREASA</sequence>